<keyword evidence="4" id="KW-1185">Reference proteome</keyword>
<evidence type="ECO:0008006" key="5">
    <source>
        <dbReference type="Google" id="ProtNLM"/>
    </source>
</evidence>
<gene>
    <name evidence="2" type="ORF">FGI21_03470</name>
    <name evidence="3" type="ORF">FGI21_03525</name>
</gene>
<evidence type="ECO:0000313" key="3">
    <source>
        <dbReference type="EMBL" id="QYM91002.1"/>
    </source>
</evidence>
<accession>A0ABX8VT90</accession>
<organism evidence="3 4">
    <name type="scientific">Dickeya zeae</name>
    <dbReference type="NCBI Taxonomy" id="204042"/>
    <lineage>
        <taxon>Bacteria</taxon>
        <taxon>Pseudomonadati</taxon>
        <taxon>Pseudomonadota</taxon>
        <taxon>Gammaproteobacteria</taxon>
        <taxon>Enterobacterales</taxon>
        <taxon>Pectobacteriaceae</taxon>
        <taxon>Dickeya</taxon>
    </lineage>
</organism>
<evidence type="ECO:0000313" key="2">
    <source>
        <dbReference type="EMBL" id="QYM90991.1"/>
    </source>
</evidence>
<proteinExistence type="predicted"/>
<feature type="region of interest" description="Disordered" evidence="1">
    <location>
        <begin position="1"/>
        <end position="29"/>
    </location>
</feature>
<protein>
    <recommendedName>
        <fullName evidence="5">Phage protein</fullName>
    </recommendedName>
</protein>
<dbReference type="EMBL" id="CP040817">
    <property type="protein sequence ID" value="QYM91002.1"/>
    <property type="molecule type" value="Genomic_DNA"/>
</dbReference>
<reference evidence="3 4" key="1">
    <citation type="submission" date="2019-06" db="EMBL/GenBank/DDBJ databases">
        <title>Complete genome of Dickeya zeae PL65.</title>
        <authorList>
            <person name="Boluk G."/>
            <person name="Arif M."/>
        </authorList>
    </citation>
    <scope>NUCLEOTIDE SEQUENCE [LARGE SCALE GENOMIC DNA]</scope>
    <source>
        <strain evidence="3 4">PL65</strain>
    </source>
</reference>
<name>A0ABX8VT90_9GAMM</name>
<dbReference type="Proteomes" id="UP000824976">
    <property type="component" value="Chromosome"/>
</dbReference>
<evidence type="ECO:0000313" key="4">
    <source>
        <dbReference type="Proteomes" id="UP000824976"/>
    </source>
</evidence>
<dbReference type="RefSeq" id="WP_220177794.1">
    <property type="nucleotide sequence ID" value="NZ_CP040817.1"/>
</dbReference>
<dbReference type="EMBL" id="CP040817">
    <property type="protein sequence ID" value="QYM90991.1"/>
    <property type="molecule type" value="Genomic_DNA"/>
</dbReference>
<evidence type="ECO:0000256" key="1">
    <source>
        <dbReference type="SAM" id="MobiDB-lite"/>
    </source>
</evidence>
<sequence length="138" mass="16204">MSSKEKRQQRAKSKKKKANIEKQKNIENQPNGVTIKSEMIKLYKDIPFPDDQLGHLKKLIQVFINDAKKKTNNMPEGDDLLDCISAFNICYEKYCFDDSKYISEIEFYAKFSDEAYNDLFIIKYENAMQQLKEEGLLN</sequence>